<comment type="caution">
    <text evidence="3">The sequence shown here is derived from an EMBL/GenBank/DDBJ whole genome shotgun (WGS) entry which is preliminary data.</text>
</comment>
<feature type="non-terminal residue" evidence="3">
    <location>
        <position position="1"/>
    </location>
</feature>
<dbReference type="EMBL" id="CATQJA010002707">
    <property type="protein sequence ID" value="CAJ0586075.1"/>
    <property type="molecule type" value="Genomic_DNA"/>
</dbReference>
<feature type="region of interest" description="Disordered" evidence="1">
    <location>
        <begin position="56"/>
        <end position="127"/>
    </location>
</feature>
<protein>
    <submittedName>
        <fullName evidence="3">Uncharacterized protein</fullName>
    </submittedName>
</protein>
<feature type="signal peptide" evidence="2">
    <location>
        <begin position="1"/>
        <end position="28"/>
    </location>
</feature>
<organism evidence="3 4">
    <name type="scientific">Mesorhabditis spiculigera</name>
    <dbReference type="NCBI Taxonomy" id="96644"/>
    <lineage>
        <taxon>Eukaryota</taxon>
        <taxon>Metazoa</taxon>
        <taxon>Ecdysozoa</taxon>
        <taxon>Nematoda</taxon>
        <taxon>Chromadorea</taxon>
        <taxon>Rhabditida</taxon>
        <taxon>Rhabditina</taxon>
        <taxon>Rhabditomorpha</taxon>
        <taxon>Rhabditoidea</taxon>
        <taxon>Rhabditidae</taxon>
        <taxon>Mesorhabditinae</taxon>
        <taxon>Mesorhabditis</taxon>
    </lineage>
</organism>
<sequence length="127" mass="14212">MTRHANLRVVRALLQLSIFCLMLTTALAHSQEEPDVHSLAKRQAFLLPYRNLGVETNLVPQDEKMDDGDEDEAENPEPPEILPDPDPDEENPEPKAVAPARDARDLVEVDSVRTGDGQRIDIALTHR</sequence>
<feature type="chain" id="PRO_5041265871" evidence="2">
    <location>
        <begin position="29"/>
        <end position="127"/>
    </location>
</feature>
<evidence type="ECO:0000256" key="1">
    <source>
        <dbReference type="SAM" id="MobiDB-lite"/>
    </source>
</evidence>
<keyword evidence="4" id="KW-1185">Reference proteome</keyword>
<evidence type="ECO:0000256" key="2">
    <source>
        <dbReference type="SAM" id="SignalP"/>
    </source>
</evidence>
<evidence type="ECO:0000313" key="3">
    <source>
        <dbReference type="EMBL" id="CAJ0586075.1"/>
    </source>
</evidence>
<dbReference type="AlphaFoldDB" id="A0AA36DGT5"/>
<feature type="compositionally biased region" description="Basic and acidic residues" evidence="1">
    <location>
        <begin position="101"/>
        <end position="119"/>
    </location>
</feature>
<proteinExistence type="predicted"/>
<gene>
    <name evidence="3" type="ORF">MSPICULIGERA_LOCUS24083</name>
</gene>
<keyword evidence="2" id="KW-0732">Signal</keyword>
<accession>A0AA36DGT5</accession>
<reference evidence="3" key="1">
    <citation type="submission" date="2023-06" db="EMBL/GenBank/DDBJ databases">
        <authorList>
            <person name="Delattre M."/>
        </authorList>
    </citation>
    <scope>NUCLEOTIDE SEQUENCE</scope>
    <source>
        <strain evidence="3">AF72</strain>
    </source>
</reference>
<feature type="compositionally biased region" description="Acidic residues" evidence="1">
    <location>
        <begin position="64"/>
        <end position="91"/>
    </location>
</feature>
<evidence type="ECO:0000313" key="4">
    <source>
        <dbReference type="Proteomes" id="UP001177023"/>
    </source>
</evidence>
<dbReference type="Proteomes" id="UP001177023">
    <property type="component" value="Unassembled WGS sequence"/>
</dbReference>
<name>A0AA36DGT5_9BILA</name>